<evidence type="ECO:0000313" key="1">
    <source>
        <dbReference type="EMBL" id="MFG6108525.1"/>
    </source>
</evidence>
<dbReference type="EMBL" id="JBHGCJ010000002">
    <property type="protein sequence ID" value="MFG6108525.1"/>
    <property type="molecule type" value="Genomic_DNA"/>
</dbReference>
<gene>
    <name evidence="1" type="ORF">ACEU0G_002466</name>
</gene>
<accession>A0ABW7CUA0</accession>
<name>A0ABW7CUA0_9GAMM</name>
<evidence type="ECO:0000313" key="2">
    <source>
        <dbReference type="Proteomes" id="UP001605261"/>
    </source>
</evidence>
<comment type="caution">
    <text evidence="1">The sequence shown here is derived from an EMBL/GenBank/DDBJ whole genome shotgun (WGS) entry which is preliminary data.</text>
</comment>
<sequence>MSATAMAPSPVRPGVIRSHARVAEGWGYWIESRPKPAGHHVVEFYIVGEPPGAAPAHCTFPFDTFAKRLVRRGFKYAGQQWPPLSPRVNFFSRPYLPVTVITYVPSAAPGNAACVQSVQVQTPEQGWTEPGG</sequence>
<dbReference type="Proteomes" id="UP001605261">
    <property type="component" value="Unassembled WGS sequence"/>
</dbReference>
<protein>
    <submittedName>
        <fullName evidence="1">Uncharacterized protein</fullName>
    </submittedName>
</protein>
<keyword evidence="2" id="KW-1185">Reference proteome</keyword>
<organism evidence="1 2">
    <name type="scientific">Stenotrophomonas nematodicola</name>
    <dbReference type="NCBI Taxonomy" id="2656746"/>
    <lineage>
        <taxon>Bacteria</taxon>
        <taxon>Pseudomonadati</taxon>
        <taxon>Pseudomonadota</taxon>
        <taxon>Gammaproteobacteria</taxon>
        <taxon>Lysobacterales</taxon>
        <taxon>Lysobacteraceae</taxon>
        <taxon>Stenotrophomonas</taxon>
    </lineage>
</organism>
<reference evidence="1 2" key="1">
    <citation type="submission" date="2024-09" db="EMBL/GenBank/DDBJ databases">
        <authorList>
            <consortium name="All-Russian atlas of soil microorganisms"/>
            <consortium name="as a basis for the search for new antimicrobial producers and enzymes with unique properties"/>
            <person name="Sokolova E.A."/>
            <person name="Voronina E.N."/>
        </authorList>
    </citation>
    <scope>NUCLEOTIDE SEQUENCE [LARGE SCALE GENOMIC DNA]</scope>
    <source>
        <strain evidence="1 2">AF-22b-331.1</strain>
    </source>
</reference>
<proteinExistence type="predicted"/>
<dbReference type="RefSeq" id="WP_394161744.1">
    <property type="nucleotide sequence ID" value="NZ_JBHGCJ010000002.1"/>
</dbReference>